<evidence type="ECO:0000259" key="9">
    <source>
        <dbReference type="Pfam" id="PF01699"/>
    </source>
</evidence>
<protein>
    <submittedName>
        <fullName evidence="10">Vacuolar cation/proton exchanger 5</fullName>
    </submittedName>
</protein>
<keyword evidence="5 8" id="KW-1133">Transmembrane helix</keyword>
<dbReference type="InterPro" id="IPR004713">
    <property type="entry name" value="CaH_exchang"/>
</dbReference>
<feature type="transmembrane region" description="Helical" evidence="8">
    <location>
        <begin position="75"/>
        <end position="93"/>
    </location>
</feature>
<dbReference type="PANTHER" id="PTHR31503:SF48">
    <property type="entry name" value="VACUOLAR CATION_PROTON EXCHANGER 2"/>
    <property type="match status" value="1"/>
</dbReference>
<evidence type="ECO:0000313" key="10">
    <source>
        <dbReference type="EMBL" id="KAK7813986.1"/>
    </source>
</evidence>
<feature type="non-terminal residue" evidence="10">
    <location>
        <position position="175"/>
    </location>
</feature>
<name>A0AAW0III4_QUESU</name>
<dbReference type="GO" id="GO:0006874">
    <property type="term" value="P:intracellular calcium ion homeostasis"/>
    <property type="evidence" value="ECO:0007669"/>
    <property type="project" value="TreeGrafter"/>
</dbReference>
<dbReference type="Proteomes" id="UP000237347">
    <property type="component" value="Unassembled WGS sequence"/>
</dbReference>
<keyword evidence="4 8" id="KW-0812">Transmembrane</keyword>
<keyword evidence="2" id="KW-0813">Transport</keyword>
<comment type="caution">
    <text evidence="10">The sequence shown here is derived from an EMBL/GenBank/DDBJ whole genome shotgun (WGS) entry which is preliminary data.</text>
</comment>
<evidence type="ECO:0000256" key="1">
    <source>
        <dbReference type="ARBA" id="ARBA00004127"/>
    </source>
</evidence>
<dbReference type="InterPro" id="IPR004837">
    <property type="entry name" value="NaCa_Exmemb"/>
</dbReference>
<dbReference type="EMBL" id="PKMF04001155">
    <property type="protein sequence ID" value="KAK7813986.1"/>
    <property type="molecule type" value="Genomic_DNA"/>
</dbReference>
<dbReference type="GO" id="GO:0015369">
    <property type="term" value="F:calcium:proton antiporter activity"/>
    <property type="evidence" value="ECO:0007669"/>
    <property type="project" value="TreeGrafter"/>
</dbReference>
<comment type="subcellular location">
    <subcellularLocation>
        <location evidence="1">Endomembrane system</location>
        <topology evidence="1">Multi-pass membrane protein</topology>
    </subcellularLocation>
</comment>
<evidence type="ECO:0000256" key="5">
    <source>
        <dbReference type="ARBA" id="ARBA00022989"/>
    </source>
</evidence>
<evidence type="ECO:0000256" key="7">
    <source>
        <dbReference type="ARBA" id="ARBA00023136"/>
    </source>
</evidence>
<dbReference type="GO" id="GO:0009705">
    <property type="term" value="C:plant-type vacuole membrane"/>
    <property type="evidence" value="ECO:0007669"/>
    <property type="project" value="TreeGrafter"/>
</dbReference>
<evidence type="ECO:0000313" key="11">
    <source>
        <dbReference type="Proteomes" id="UP000237347"/>
    </source>
</evidence>
<accession>A0AAW0III4</accession>
<evidence type="ECO:0000256" key="8">
    <source>
        <dbReference type="SAM" id="Phobius"/>
    </source>
</evidence>
<organism evidence="10 11">
    <name type="scientific">Quercus suber</name>
    <name type="common">Cork oak</name>
    <dbReference type="NCBI Taxonomy" id="58331"/>
    <lineage>
        <taxon>Eukaryota</taxon>
        <taxon>Viridiplantae</taxon>
        <taxon>Streptophyta</taxon>
        <taxon>Embryophyta</taxon>
        <taxon>Tracheophyta</taxon>
        <taxon>Spermatophyta</taxon>
        <taxon>Magnoliopsida</taxon>
        <taxon>eudicotyledons</taxon>
        <taxon>Gunneridae</taxon>
        <taxon>Pentapetalae</taxon>
        <taxon>rosids</taxon>
        <taxon>fabids</taxon>
        <taxon>Fagales</taxon>
        <taxon>Fagaceae</taxon>
        <taxon>Quercus</taxon>
    </lineage>
</organism>
<dbReference type="InterPro" id="IPR044880">
    <property type="entry name" value="NCX_ion-bd_dom_sf"/>
</dbReference>
<feature type="transmembrane region" description="Helical" evidence="8">
    <location>
        <begin position="6"/>
        <end position="26"/>
    </location>
</feature>
<feature type="transmembrane region" description="Helical" evidence="8">
    <location>
        <begin position="153"/>
        <end position="174"/>
    </location>
</feature>
<dbReference type="GO" id="GO:0012505">
    <property type="term" value="C:endomembrane system"/>
    <property type="evidence" value="ECO:0007669"/>
    <property type="project" value="UniProtKB-SubCell"/>
</dbReference>
<keyword evidence="6" id="KW-0406">Ion transport</keyword>
<evidence type="ECO:0000256" key="4">
    <source>
        <dbReference type="ARBA" id="ARBA00022692"/>
    </source>
</evidence>
<evidence type="ECO:0000256" key="2">
    <source>
        <dbReference type="ARBA" id="ARBA00022448"/>
    </source>
</evidence>
<proteinExistence type="predicted"/>
<dbReference type="Pfam" id="PF01699">
    <property type="entry name" value="Na_Ca_ex"/>
    <property type="match status" value="1"/>
</dbReference>
<sequence length="175" mass="19566">MQETAVNSGLLLVAVTGLIFPAVLHYTRTEVHSGESELALSRFCSCIMIVAYEWSQTEESSNDDEGPEISKWESIIWLLIMTAWISILSEYLVHAIEGASIAWNVPLEFVRVVLLPIVGNATEHASAIMFAMKDKLIPFSVLIGWIPGQPMDLNFQLFETAMLFMTVLVVAFMLR</sequence>
<keyword evidence="7 8" id="KW-0472">Membrane</keyword>
<dbReference type="Gene3D" id="1.20.1420.30">
    <property type="entry name" value="NCX, central ion-binding region"/>
    <property type="match status" value="1"/>
</dbReference>
<keyword evidence="11" id="KW-1185">Reference proteome</keyword>
<feature type="domain" description="Sodium/calcium exchanger membrane region" evidence="9">
    <location>
        <begin position="74"/>
        <end position="135"/>
    </location>
</feature>
<reference evidence="10 11" key="1">
    <citation type="journal article" date="2018" name="Sci. Data">
        <title>The draft genome sequence of cork oak.</title>
        <authorList>
            <person name="Ramos A.M."/>
            <person name="Usie A."/>
            <person name="Barbosa P."/>
            <person name="Barros P.M."/>
            <person name="Capote T."/>
            <person name="Chaves I."/>
            <person name="Simoes F."/>
            <person name="Abreu I."/>
            <person name="Carrasquinho I."/>
            <person name="Faro C."/>
            <person name="Guimaraes J.B."/>
            <person name="Mendonca D."/>
            <person name="Nobrega F."/>
            <person name="Rodrigues L."/>
            <person name="Saibo N.J.M."/>
            <person name="Varela M.C."/>
            <person name="Egas C."/>
            <person name="Matos J."/>
            <person name="Miguel C.M."/>
            <person name="Oliveira M.M."/>
            <person name="Ricardo C.P."/>
            <person name="Goncalves S."/>
        </authorList>
    </citation>
    <scope>NUCLEOTIDE SEQUENCE [LARGE SCALE GENOMIC DNA]</scope>
    <source>
        <strain evidence="11">cv. HL8</strain>
    </source>
</reference>
<evidence type="ECO:0000256" key="3">
    <source>
        <dbReference type="ARBA" id="ARBA00022449"/>
    </source>
</evidence>
<evidence type="ECO:0000256" key="6">
    <source>
        <dbReference type="ARBA" id="ARBA00023065"/>
    </source>
</evidence>
<feature type="transmembrane region" description="Helical" evidence="8">
    <location>
        <begin position="113"/>
        <end position="133"/>
    </location>
</feature>
<gene>
    <name evidence="10" type="primary">CAX5_6</name>
    <name evidence="10" type="ORF">CFP56_004039</name>
</gene>
<dbReference type="PANTHER" id="PTHR31503">
    <property type="entry name" value="VACUOLAR CALCIUM ION TRANSPORTER"/>
    <property type="match status" value="1"/>
</dbReference>
<keyword evidence="3" id="KW-0050">Antiport</keyword>
<dbReference type="AlphaFoldDB" id="A0AAW0III4"/>